<dbReference type="AlphaFoldDB" id="A0A7Y9XU72"/>
<keyword evidence="2" id="KW-1185">Reference proteome</keyword>
<evidence type="ECO:0000313" key="2">
    <source>
        <dbReference type="Proteomes" id="UP000522081"/>
    </source>
</evidence>
<accession>A0A7Y9XU72</accession>
<sequence>MPTVPDTPTPEAEPSLMPLERQYELATYAELLDRPSSPEAIALCDELLTDLLRDRQPRPPRNKQREAFGGLIADLLHRDPMPDGGWVYRAVRPNGFTGEAVGYDVFRFIAEAMVDGSLVWFHRGSQRVTKSEFTGGTWQVTGQRASRFRASDSLRLRFAERGISHTNWADHFSRDAEAAELVERKRKVHLILRGPKPPKRARAERRSSLPVDLKDPEVEKLNNRLVRLNDYLRGQTIEPFGPRVQLQRIFANDELRDDHGWKQGGRFYATGSPNYQTENKGVRKTITINGLPSVELDI</sequence>
<organism evidence="1 2">
    <name type="scientific">Novosphingobium marinum</name>
    <dbReference type="NCBI Taxonomy" id="1514948"/>
    <lineage>
        <taxon>Bacteria</taxon>
        <taxon>Pseudomonadati</taxon>
        <taxon>Pseudomonadota</taxon>
        <taxon>Alphaproteobacteria</taxon>
        <taxon>Sphingomonadales</taxon>
        <taxon>Sphingomonadaceae</taxon>
        <taxon>Novosphingobium</taxon>
    </lineage>
</organism>
<name>A0A7Y9XU72_9SPHN</name>
<comment type="caution">
    <text evidence="1">The sequence shown here is derived from an EMBL/GenBank/DDBJ whole genome shotgun (WGS) entry which is preliminary data.</text>
</comment>
<reference evidence="1 2" key="1">
    <citation type="submission" date="2020-07" db="EMBL/GenBank/DDBJ databases">
        <title>Genomic Encyclopedia of Type Strains, Phase IV (KMG-IV): sequencing the most valuable type-strain genomes for metagenomic binning, comparative biology and taxonomic classification.</title>
        <authorList>
            <person name="Goeker M."/>
        </authorList>
    </citation>
    <scope>NUCLEOTIDE SEQUENCE [LARGE SCALE GENOMIC DNA]</scope>
    <source>
        <strain evidence="1 2">DSM 29043</strain>
    </source>
</reference>
<dbReference type="Proteomes" id="UP000522081">
    <property type="component" value="Unassembled WGS sequence"/>
</dbReference>
<protein>
    <submittedName>
        <fullName evidence="1">Uncharacterized protein</fullName>
    </submittedName>
</protein>
<dbReference type="RefSeq" id="WP_179406585.1">
    <property type="nucleotide sequence ID" value="NZ_BMGF01000006.1"/>
</dbReference>
<gene>
    <name evidence="1" type="ORF">FHS75_000934</name>
</gene>
<proteinExistence type="predicted"/>
<dbReference type="EMBL" id="JACBZF010000002">
    <property type="protein sequence ID" value="NYH94615.1"/>
    <property type="molecule type" value="Genomic_DNA"/>
</dbReference>
<evidence type="ECO:0000313" key="1">
    <source>
        <dbReference type="EMBL" id="NYH94615.1"/>
    </source>
</evidence>